<dbReference type="GO" id="GO:0051539">
    <property type="term" value="F:4 iron, 4 sulfur cluster binding"/>
    <property type="evidence" value="ECO:0007669"/>
    <property type="project" value="UniProtKB-UniRule"/>
</dbReference>
<evidence type="ECO:0000256" key="13">
    <source>
        <dbReference type="ARBA" id="ARBA00023295"/>
    </source>
</evidence>
<dbReference type="OrthoDB" id="9802365at2"/>
<dbReference type="PANTHER" id="PTHR42944:SF1">
    <property type="entry name" value="ADENINE DNA GLYCOSYLASE"/>
    <property type="match status" value="1"/>
</dbReference>
<evidence type="ECO:0000256" key="1">
    <source>
        <dbReference type="ARBA" id="ARBA00000843"/>
    </source>
</evidence>
<keyword evidence="12" id="KW-0234">DNA repair</keyword>
<dbReference type="InterPro" id="IPR003265">
    <property type="entry name" value="HhH-GPD_domain"/>
</dbReference>
<evidence type="ECO:0000313" key="16">
    <source>
        <dbReference type="EMBL" id="TPN87590.1"/>
    </source>
</evidence>
<dbReference type="FunFam" id="1.10.340.30:FF:000002">
    <property type="entry name" value="Adenine DNA glycosylase"/>
    <property type="match status" value="1"/>
</dbReference>
<dbReference type="GO" id="GO:0006284">
    <property type="term" value="P:base-excision repair"/>
    <property type="evidence" value="ECO:0007669"/>
    <property type="project" value="UniProtKB-UniRule"/>
</dbReference>
<keyword evidence="9" id="KW-0378">Hydrolase</keyword>
<accession>A0A504JME7</accession>
<dbReference type="CDD" id="cd03431">
    <property type="entry name" value="NUDIX_DNA_Glycosylase_C-MutY"/>
    <property type="match status" value="1"/>
</dbReference>
<evidence type="ECO:0000256" key="12">
    <source>
        <dbReference type="ARBA" id="ARBA00023204"/>
    </source>
</evidence>
<comment type="caution">
    <text evidence="16">The sequence shown here is derived from an EMBL/GenBank/DDBJ whole genome shotgun (WGS) entry which is preliminary data.</text>
</comment>
<keyword evidence="6" id="KW-0004">4Fe-4S</keyword>
<dbReference type="InterPro" id="IPR015797">
    <property type="entry name" value="NUDIX_hydrolase-like_dom_sf"/>
</dbReference>
<evidence type="ECO:0000256" key="2">
    <source>
        <dbReference type="ARBA" id="ARBA00002933"/>
    </source>
</evidence>
<evidence type="ECO:0000256" key="6">
    <source>
        <dbReference type="ARBA" id="ARBA00022485"/>
    </source>
</evidence>
<dbReference type="InterPro" id="IPR000445">
    <property type="entry name" value="HhH_motif"/>
</dbReference>
<dbReference type="Pfam" id="PF00730">
    <property type="entry name" value="HhH-GPD"/>
    <property type="match status" value="1"/>
</dbReference>
<dbReference type="GO" id="GO:0000701">
    <property type="term" value="F:purine-specific mismatch base pair DNA N-glycosylase activity"/>
    <property type="evidence" value="ECO:0007669"/>
    <property type="project" value="UniProtKB-EC"/>
</dbReference>
<proteinExistence type="inferred from homology"/>
<evidence type="ECO:0000259" key="15">
    <source>
        <dbReference type="SMART" id="SM00478"/>
    </source>
</evidence>
<dbReference type="Proteomes" id="UP000315540">
    <property type="component" value="Unassembled WGS sequence"/>
</dbReference>
<dbReference type="RefSeq" id="WP_140592231.1">
    <property type="nucleotide sequence ID" value="NZ_VFWZ01000002.1"/>
</dbReference>
<protein>
    <recommendedName>
        <fullName evidence="5 14">Adenine DNA glycosylase</fullName>
        <ecNumber evidence="4 14">3.2.2.31</ecNumber>
    </recommendedName>
</protein>
<evidence type="ECO:0000256" key="10">
    <source>
        <dbReference type="ARBA" id="ARBA00023004"/>
    </source>
</evidence>
<reference evidence="16 17" key="1">
    <citation type="submission" date="2019-06" db="EMBL/GenBank/DDBJ databases">
        <authorList>
            <person name="Meng X."/>
        </authorList>
    </citation>
    <scope>NUCLEOTIDE SEQUENCE [LARGE SCALE GENOMIC DNA]</scope>
    <source>
        <strain evidence="16 17">M625</strain>
    </source>
</reference>
<keyword evidence="10 14" id="KW-0408">Iron</keyword>
<evidence type="ECO:0000256" key="4">
    <source>
        <dbReference type="ARBA" id="ARBA00012045"/>
    </source>
</evidence>
<dbReference type="AlphaFoldDB" id="A0A504JME7"/>
<evidence type="ECO:0000256" key="3">
    <source>
        <dbReference type="ARBA" id="ARBA00008343"/>
    </source>
</evidence>
<dbReference type="PANTHER" id="PTHR42944">
    <property type="entry name" value="ADENINE DNA GLYCOSYLASE"/>
    <property type="match status" value="1"/>
</dbReference>
<dbReference type="InterPro" id="IPR029119">
    <property type="entry name" value="MutY_C"/>
</dbReference>
<organism evidence="16 17">
    <name type="scientific">Aquimarina algicola</name>
    <dbReference type="NCBI Taxonomy" id="2589995"/>
    <lineage>
        <taxon>Bacteria</taxon>
        <taxon>Pseudomonadati</taxon>
        <taxon>Bacteroidota</taxon>
        <taxon>Flavobacteriia</taxon>
        <taxon>Flavobacteriales</taxon>
        <taxon>Flavobacteriaceae</taxon>
        <taxon>Aquimarina</taxon>
    </lineage>
</organism>
<feature type="domain" description="HhH-GPD" evidence="15">
    <location>
        <begin position="35"/>
        <end position="186"/>
    </location>
</feature>
<comment type="function">
    <text evidence="2">Adenine glycosylase active on G-A mispairs. MutY also corrects error-prone DNA synthesis past GO lesions which are due to the oxidatively damaged form of guanine: 7,8-dihydro-8-oxoguanine (8-oxo-dGTP).</text>
</comment>
<keyword evidence="13 14" id="KW-0326">Glycosidase</keyword>
<sequence length="356" mass="41169">MKFSKKLITWYLQNKRAMPWRETKNPYHIWLSEIILQQTRVAQGLPYYLSFTKAFPTVFDLAKAEEEKVLKLWQGLGYYSRARNLHATAKYIAEELNGVFPSNYKELLTLKGVGDYTASAIASICYNEAVPVVDGNVYRVLSRYFNIDTPINTPKGVKEFKELAIELMDHEEPDAYNQAIMEFGALQCKPKSPYCIICPLNDSCMALKKGTVDQLPVKLKKTKIKKRYFNYIIPVINDTYTIINQRTGNGIWQGLYEFPLIESEKTDIDTIASHSLFTKMIKDKPYDIIPHNNEPIVHKLSHQHLYTRFFILKIDDESVFEASEEMILMRDVHSYPVPILIGNFIDSFFSKELTSS</sequence>
<dbReference type="CDD" id="cd00056">
    <property type="entry name" value="ENDO3c"/>
    <property type="match status" value="1"/>
</dbReference>
<dbReference type="Pfam" id="PF00633">
    <property type="entry name" value="HHH"/>
    <property type="match status" value="1"/>
</dbReference>
<evidence type="ECO:0000256" key="9">
    <source>
        <dbReference type="ARBA" id="ARBA00022801"/>
    </source>
</evidence>
<comment type="cofactor">
    <cofactor evidence="14">
        <name>[4Fe-4S] cluster</name>
        <dbReference type="ChEBI" id="CHEBI:49883"/>
    </cofactor>
    <text evidence="14">Binds 1 [4Fe-4S] cluster.</text>
</comment>
<dbReference type="InterPro" id="IPR005760">
    <property type="entry name" value="A/G_AdeGlyc_MutY"/>
</dbReference>
<dbReference type="GO" id="GO:0035485">
    <property type="term" value="F:adenine/guanine mispair binding"/>
    <property type="evidence" value="ECO:0007669"/>
    <property type="project" value="TreeGrafter"/>
</dbReference>
<dbReference type="InterPro" id="IPR011257">
    <property type="entry name" value="DNA_glycosylase"/>
</dbReference>
<dbReference type="InterPro" id="IPR023170">
    <property type="entry name" value="HhH_base_excis_C"/>
</dbReference>
<evidence type="ECO:0000256" key="14">
    <source>
        <dbReference type="RuleBase" id="RU365096"/>
    </source>
</evidence>
<name>A0A504JME7_9FLAO</name>
<evidence type="ECO:0000256" key="5">
    <source>
        <dbReference type="ARBA" id="ARBA00022023"/>
    </source>
</evidence>
<keyword evidence="17" id="KW-1185">Reference proteome</keyword>
<dbReference type="SUPFAM" id="SSF48150">
    <property type="entry name" value="DNA-glycosylase"/>
    <property type="match status" value="1"/>
</dbReference>
<dbReference type="GO" id="GO:0034039">
    <property type="term" value="F:8-oxo-7,8-dihydroguanine DNA N-glycosylase activity"/>
    <property type="evidence" value="ECO:0007669"/>
    <property type="project" value="TreeGrafter"/>
</dbReference>
<comment type="catalytic activity">
    <reaction evidence="1 14">
        <text>Hydrolyzes free adenine bases from 7,8-dihydro-8-oxoguanine:adenine mismatched double-stranded DNA, leaving an apurinic site.</text>
        <dbReference type="EC" id="3.2.2.31"/>
    </reaction>
</comment>
<dbReference type="GO" id="GO:0006298">
    <property type="term" value="P:mismatch repair"/>
    <property type="evidence" value="ECO:0007669"/>
    <property type="project" value="TreeGrafter"/>
</dbReference>
<comment type="similarity">
    <text evidence="3 14">Belongs to the Nth/MutY family.</text>
</comment>
<evidence type="ECO:0000256" key="7">
    <source>
        <dbReference type="ARBA" id="ARBA00022723"/>
    </source>
</evidence>
<dbReference type="Gene3D" id="1.10.1670.10">
    <property type="entry name" value="Helix-hairpin-Helix base-excision DNA repair enzymes (C-terminal)"/>
    <property type="match status" value="1"/>
</dbReference>
<dbReference type="Pfam" id="PF14815">
    <property type="entry name" value="NUDIX_4"/>
    <property type="match status" value="1"/>
</dbReference>
<dbReference type="NCBIfam" id="TIGR01084">
    <property type="entry name" value="mutY"/>
    <property type="match status" value="1"/>
</dbReference>
<dbReference type="SUPFAM" id="SSF55811">
    <property type="entry name" value="Nudix"/>
    <property type="match status" value="1"/>
</dbReference>
<dbReference type="InterPro" id="IPR044298">
    <property type="entry name" value="MIG/MutY"/>
</dbReference>
<evidence type="ECO:0000313" key="17">
    <source>
        <dbReference type="Proteomes" id="UP000315540"/>
    </source>
</evidence>
<dbReference type="EC" id="3.2.2.31" evidence="4 14"/>
<evidence type="ECO:0000256" key="11">
    <source>
        <dbReference type="ARBA" id="ARBA00023014"/>
    </source>
</evidence>
<keyword evidence="7" id="KW-0479">Metal-binding</keyword>
<keyword evidence="8 14" id="KW-0227">DNA damage</keyword>
<dbReference type="GO" id="GO:0032357">
    <property type="term" value="F:oxidized purine DNA binding"/>
    <property type="evidence" value="ECO:0007669"/>
    <property type="project" value="TreeGrafter"/>
</dbReference>
<keyword evidence="11" id="KW-0411">Iron-sulfur</keyword>
<evidence type="ECO:0000256" key="8">
    <source>
        <dbReference type="ARBA" id="ARBA00022763"/>
    </source>
</evidence>
<dbReference type="SMART" id="SM00478">
    <property type="entry name" value="ENDO3c"/>
    <property type="match status" value="1"/>
</dbReference>
<dbReference type="EMBL" id="VFWZ01000002">
    <property type="protein sequence ID" value="TPN87590.1"/>
    <property type="molecule type" value="Genomic_DNA"/>
</dbReference>
<dbReference type="GO" id="GO:0046872">
    <property type="term" value="F:metal ion binding"/>
    <property type="evidence" value="ECO:0007669"/>
    <property type="project" value="UniProtKB-UniRule"/>
</dbReference>
<dbReference type="Gene3D" id="1.10.340.30">
    <property type="entry name" value="Hypothetical protein, domain 2"/>
    <property type="match status" value="1"/>
</dbReference>
<gene>
    <name evidence="16" type="primary">mutY</name>
    <name evidence="16" type="ORF">FHK87_08390</name>
</gene>